<keyword evidence="3" id="KW-1185">Reference proteome</keyword>
<name>A0ABV6H4A5_9ACTN</name>
<dbReference type="RefSeq" id="WP_382360176.1">
    <property type="nucleotide sequence ID" value="NZ_JBHLWV010000006.1"/>
</dbReference>
<comment type="caution">
    <text evidence="2">The sequence shown here is derived from an EMBL/GenBank/DDBJ whole genome shotgun (WGS) entry which is preliminary data.</text>
</comment>
<dbReference type="EMBL" id="JBHLWV010000006">
    <property type="protein sequence ID" value="MFC0313635.1"/>
    <property type="molecule type" value="Genomic_DNA"/>
</dbReference>
<sequence length="98" mass="10502">MHTIALILAAFLTLLLAGPALLRGGLIRSWVLTIASIVPVGILYLAFRGDGDVWFLWPAFILLSITAVKSATVLLNLHAHTPVSHSNVAADGRPHWAV</sequence>
<feature type="transmembrane region" description="Helical" evidence="1">
    <location>
        <begin position="27"/>
        <end position="47"/>
    </location>
</feature>
<proteinExistence type="predicted"/>
<dbReference type="Proteomes" id="UP001589783">
    <property type="component" value="Unassembled WGS sequence"/>
</dbReference>
<evidence type="ECO:0000313" key="2">
    <source>
        <dbReference type="EMBL" id="MFC0313635.1"/>
    </source>
</evidence>
<keyword evidence="1" id="KW-1133">Transmembrane helix</keyword>
<keyword evidence="1" id="KW-0472">Membrane</keyword>
<evidence type="ECO:0000256" key="1">
    <source>
        <dbReference type="SAM" id="Phobius"/>
    </source>
</evidence>
<gene>
    <name evidence="2" type="ORF">ACFFJD_02050</name>
</gene>
<evidence type="ECO:0000313" key="3">
    <source>
        <dbReference type="Proteomes" id="UP001589783"/>
    </source>
</evidence>
<keyword evidence="1" id="KW-0812">Transmembrane</keyword>
<reference evidence="2 3" key="1">
    <citation type="submission" date="2024-09" db="EMBL/GenBank/DDBJ databases">
        <authorList>
            <person name="Sun Q."/>
            <person name="Mori K."/>
        </authorList>
    </citation>
    <scope>NUCLEOTIDE SEQUENCE [LARGE SCALE GENOMIC DNA]</scope>
    <source>
        <strain evidence="2 3">CCM 7957</strain>
    </source>
</reference>
<accession>A0ABV6H4A5</accession>
<organism evidence="2 3">
    <name type="scientific">Gordonia phosphorivorans</name>
    <dbReference type="NCBI Taxonomy" id="1056982"/>
    <lineage>
        <taxon>Bacteria</taxon>
        <taxon>Bacillati</taxon>
        <taxon>Actinomycetota</taxon>
        <taxon>Actinomycetes</taxon>
        <taxon>Mycobacteriales</taxon>
        <taxon>Gordoniaceae</taxon>
        <taxon>Gordonia</taxon>
    </lineage>
</organism>
<feature type="transmembrane region" description="Helical" evidence="1">
    <location>
        <begin position="54"/>
        <end position="77"/>
    </location>
</feature>
<protein>
    <submittedName>
        <fullName evidence="2">Uncharacterized protein</fullName>
    </submittedName>
</protein>